<dbReference type="SUPFAM" id="SSF53335">
    <property type="entry name" value="S-adenosyl-L-methionine-dependent methyltransferases"/>
    <property type="match status" value="1"/>
</dbReference>
<dbReference type="OrthoDB" id="9814755at2"/>
<feature type="binding site" evidence="7 8">
    <location>
        <position position="103"/>
    </location>
    <ligand>
        <name>S-adenosyl-L-methionine</name>
        <dbReference type="ChEBI" id="CHEBI:59789"/>
    </ligand>
</feature>
<evidence type="ECO:0000313" key="11">
    <source>
        <dbReference type="Proteomes" id="UP000321638"/>
    </source>
</evidence>
<feature type="binding site" evidence="7 8">
    <location>
        <position position="28"/>
    </location>
    <ligand>
        <name>S-adenosyl-L-methionine</name>
        <dbReference type="ChEBI" id="CHEBI:59789"/>
    </ligand>
</feature>
<evidence type="ECO:0000256" key="3">
    <source>
        <dbReference type="ARBA" id="ARBA00022603"/>
    </source>
</evidence>
<evidence type="ECO:0000256" key="5">
    <source>
        <dbReference type="ARBA" id="ARBA00022691"/>
    </source>
</evidence>
<proteinExistence type="inferred from homology"/>
<organism evidence="10 11">
    <name type="scientific">Vineibacter terrae</name>
    <dbReference type="NCBI Taxonomy" id="2586908"/>
    <lineage>
        <taxon>Bacteria</taxon>
        <taxon>Pseudomonadati</taxon>
        <taxon>Pseudomonadota</taxon>
        <taxon>Alphaproteobacteria</taxon>
        <taxon>Hyphomicrobiales</taxon>
        <taxon>Vineibacter</taxon>
    </lineage>
</organism>
<evidence type="ECO:0000256" key="7">
    <source>
        <dbReference type="HAMAP-Rule" id="MF_00607"/>
    </source>
</evidence>
<feature type="domain" description="Ribosomal RNA adenine methylase transferase N-terminal" evidence="9">
    <location>
        <begin position="35"/>
        <end position="207"/>
    </location>
</feature>
<keyword evidence="5 7" id="KW-0949">S-adenosyl-L-methionine</keyword>
<dbReference type="EMBL" id="VDUZ01000001">
    <property type="protein sequence ID" value="TXL82276.1"/>
    <property type="molecule type" value="Genomic_DNA"/>
</dbReference>
<dbReference type="Gene3D" id="3.40.50.150">
    <property type="entry name" value="Vaccinia Virus protein VP39"/>
    <property type="match status" value="1"/>
</dbReference>
<comment type="similarity">
    <text evidence="7">Belongs to the class I-like SAM-binding methyltransferase superfamily. rRNA adenine N(6)-methyltransferase family. RsmA subfamily.</text>
</comment>
<dbReference type="HAMAP" id="MF_00607">
    <property type="entry name" value="16SrRNA_methyltr_A"/>
    <property type="match status" value="1"/>
</dbReference>
<evidence type="ECO:0000256" key="6">
    <source>
        <dbReference type="ARBA" id="ARBA00022884"/>
    </source>
</evidence>
<sequence>MPSADPLPPLREVIARHGLAARKSLGQHFLLDLNLTDRIARAAGDLSDGTTIEVGPGPGGLTRSLIRQGAARLVCIERDARAVAAIGELAAAFPGRIEVIAADALTIDMAALGPAPRRIVANLPYNISTALLTRWLHAAPALESMTLMFQKEVVDRLIAPPRTKDYGRLSVLTQVVCAVTRLFDIAPSAFVPPPRVVSTVARLVPHAPAAAPAVDLHALEAVTAAAFGQRRKMLRTSLRAAFLAPEAALTACGIPPTARAEDLEPSQFVALASHKRLQSNVLPEK</sequence>
<evidence type="ECO:0000256" key="1">
    <source>
        <dbReference type="ARBA" id="ARBA00022490"/>
    </source>
</evidence>
<keyword evidence="11" id="KW-1185">Reference proteome</keyword>
<keyword evidence="3 7" id="KW-0489">Methyltransferase</keyword>
<dbReference type="InterPro" id="IPR011530">
    <property type="entry name" value="rRNA_adenine_dimethylase"/>
</dbReference>
<keyword evidence="2 7" id="KW-0698">rRNA processing</keyword>
<dbReference type="GO" id="GO:0005829">
    <property type="term" value="C:cytosol"/>
    <property type="evidence" value="ECO:0007669"/>
    <property type="project" value="TreeGrafter"/>
</dbReference>
<feature type="binding site" evidence="7 8">
    <location>
        <position position="77"/>
    </location>
    <ligand>
        <name>S-adenosyl-L-methionine</name>
        <dbReference type="ChEBI" id="CHEBI:59789"/>
    </ligand>
</feature>
<dbReference type="NCBIfam" id="TIGR00755">
    <property type="entry name" value="ksgA"/>
    <property type="match status" value="1"/>
</dbReference>
<comment type="caution">
    <text evidence="10">The sequence shown here is derived from an EMBL/GenBank/DDBJ whole genome shotgun (WGS) entry which is preliminary data.</text>
</comment>
<feature type="binding site" evidence="7 8">
    <location>
        <position position="30"/>
    </location>
    <ligand>
        <name>S-adenosyl-L-methionine</name>
        <dbReference type="ChEBI" id="CHEBI:59789"/>
    </ligand>
</feature>
<evidence type="ECO:0000313" key="10">
    <source>
        <dbReference type="EMBL" id="TXL82276.1"/>
    </source>
</evidence>
<evidence type="ECO:0000259" key="9">
    <source>
        <dbReference type="SMART" id="SM00650"/>
    </source>
</evidence>
<dbReference type="GO" id="GO:0003723">
    <property type="term" value="F:RNA binding"/>
    <property type="evidence" value="ECO:0007669"/>
    <property type="project" value="UniProtKB-UniRule"/>
</dbReference>
<dbReference type="AlphaFoldDB" id="A0A5C8PVQ6"/>
<keyword evidence="4 7" id="KW-0808">Transferase</keyword>
<evidence type="ECO:0000256" key="4">
    <source>
        <dbReference type="ARBA" id="ARBA00022679"/>
    </source>
</evidence>
<accession>A0A5C8PVQ6</accession>
<dbReference type="CDD" id="cd02440">
    <property type="entry name" value="AdoMet_MTases"/>
    <property type="match status" value="1"/>
</dbReference>
<evidence type="ECO:0000256" key="8">
    <source>
        <dbReference type="PROSITE-ProRule" id="PRU01026"/>
    </source>
</evidence>
<dbReference type="PROSITE" id="PS51689">
    <property type="entry name" value="SAM_RNA_A_N6_MT"/>
    <property type="match status" value="1"/>
</dbReference>
<dbReference type="RefSeq" id="WP_147844982.1">
    <property type="nucleotide sequence ID" value="NZ_VDUZ01000001.1"/>
</dbReference>
<dbReference type="SMART" id="SM00650">
    <property type="entry name" value="rADc"/>
    <property type="match status" value="1"/>
</dbReference>
<dbReference type="PANTHER" id="PTHR11727">
    <property type="entry name" value="DIMETHYLADENOSINE TRANSFERASE"/>
    <property type="match status" value="1"/>
</dbReference>
<dbReference type="InterPro" id="IPR029063">
    <property type="entry name" value="SAM-dependent_MTases_sf"/>
</dbReference>
<comment type="subcellular location">
    <subcellularLocation>
        <location evidence="7">Cytoplasm</location>
    </subcellularLocation>
</comment>
<protein>
    <recommendedName>
        <fullName evidence="7">Ribosomal RNA small subunit methyltransferase A</fullName>
        <ecNumber evidence="7">2.1.1.182</ecNumber>
    </recommendedName>
    <alternativeName>
        <fullName evidence="7">16S rRNA (adenine(1518)-N(6)/adenine(1519)-N(6))-dimethyltransferase</fullName>
    </alternativeName>
    <alternativeName>
        <fullName evidence="7">16S rRNA dimethyladenosine transferase</fullName>
    </alternativeName>
    <alternativeName>
        <fullName evidence="7">16S rRNA dimethylase</fullName>
    </alternativeName>
    <alternativeName>
        <fullName evidence="7">S-adenosylmethionine-6-N', N'-adenosyl(rRNA) dimethyltransferase</fullName>
    </alternativeName>
</protein>
<dbReference type="Gene3D" id="1.10.8.100">
    <property type="entry name" value="Ribosomal RNA adenine dimethylase-like, domain 2"/>
    <property type="match status" value="1"/>
</dbReference>
<dbReference type="Pfam" id="PF00398">
    <property type="entry name" value="RrnaAD"/>
    <property type="match status" value="1"/>
</dbReference>
<dbReference type="PANTHER" id="PTHR11727:SF7">
    <property type="entry name" value="DIMETHYLADENOSINE TRANSFERASE-RELATED"/>
    <property type="match status" value="1"/>
</dbReference>
<dbReference type="FunFam" id="1.10.8.100:FF:000001">
    <property type="entry name" value="Ribosomal RNA small subunit methyltransferase A"/>
    <property type="match status" value="1"/>
</dbReference>
<gene>
    <name evidence="7 10" type="primary">rsmA</name>
    <name evidence="7" type="synonym">ksgA</name>
    <name evidence="10" type="ORF">FHP25_00835</name>
</gene>
<feature type="binding site" evidence="7 8">
    <location>
        <position position="55"/>
    </location>
    <ligand>
        <name>S-adenosyl-L-methionine</name>
        <dbReference type="ChEBI" id="CHEBI:59789"/>
    </ligand>
</feature>
<dbReference type="Proteomes" id="UP000321638">
    <property type="component" value="Unassembled WGS sequence"/>
</dbReference>
<evidence type="ECO:0000256" key="2">
    <source>
        <dbReference type="ARBA" id="ARBA00022552"/>
    </source>
</evidence>
<reference evidence="10 11" key="1">
    <citation type="submission" date="2019-06" db="EMBL/GenBank/DDBJ databases">
        <title>New taxonomy in bacterial strain CC-CFT640, isolated from vineyard.</title>
        <authorList>
            <person name="Lin S.-Y."/>
            <person name="Tsai C.-F."/>
            <person name="Young C.-C."/>
        </authorList>
    </citation>
    <scope>NUCLEOTIDE SEQUENCE [LARGE SCALE GENOMIC DNA]</scope>
    <source>
        <strain evidence="10 11">CC-CFT640</strain>
    </source>
</reference>
<feature type="binding site" evidence="7 8">
    <location>
        <position position="122"/>
    </location>
    <ligand>
        <name>S-adenosyl-L-methionine</name>
        <dbReference type="ChEBI" id="CHEBI:59789"/>
    </ligand>
</feature>
<dbReference type="InterPro" id="IPR020598">
    <property type="entry name" value="rRNA_Ade_methylase_Trfase_N"/>
</dbReference>
<dbReference type="EC" id="2.1.1.182" evidence="7"/>
<keyword evidence="1 7" id="KW-0963">Cytoplasm</keyword>
<dbReference type="InterPro" id="IPR001737">
    <property type="entry name" value="KsgA/Erm"/>
</dbReference>
<name>A0A5C8PVQ6_9HYPH</name>
<comment type="catalytic activity">
    <reaction evidence="7">
        <text>adenosine(1518)/adenosine(1519) in 16S rRNA + 4 S-adenosyl-L-methionine = N(6)-dimethyladenosine(1518)/N(6)-dimethyladenosine(1519) in 16S rRNA + 4 S-adenosyl-L-homocysteine + 4 H(+)</text>
        <dbReference type="Rhea" id="RHEA:19609"/>
        <dbReference type="Rhea" id="RHEA-COMP:10232"/>
        <dbReference type="Rhea" id="RHEA-COMP:10233"/>
        <dbReference type="ChEBI" id="CHEBI:15378"/>
        <dbReference type="ChEBI" id="CHEBI:57856"/>
        <dbReference type="ChEBI" id="CHEBI:59789"/>
        <dbReference type="ChEBI" id="CHEBI:74411"/>
        <dbReference type="ChEBI" id="CHEBI:74493"/>
        <dbReference type="EC" id="2.1.1.182"/>
    </reaction>
</comment>
<keyword evidence="6 7" id="KW-0694">RNA-binding</keyword>
<dbReference type="GO" id="GO:0052908">
    <property type="term" value="F:16S rRNA (adenine(1518)-N(6)/adenine(1519)-N(6))-dimethyltransferase activity"/>
    <property type="evidence" value="ECO:0007669"/>
    <property type="project" value="UniProtKB-EC"/>
</dbReference>
<comment type="function">
    <text evidence="7">Specifically dimethylates two adjacent adenosines (A1518 and A1519) in the loop of a conserved hairpin near the 3'-end of 16S rRNA in the 30S particle. May play a critical role in biogenesis of 30S subunits.</text>
</comment>
<dbReference type="InterPro" id="IPR023165">
    <property type="entry name" value="rRNA_Ade_diMease-like_C"/>
</dbReference>